<feature type="transmembrane region" description="Helical" evidence="3">
    <location>
        <begin position="130"/>
        <end position="154"/>
    </location>
</feature>
<dbReference type="SMART" id="SM00862">
    <property type="entry name" value="Trans_reg_C"/>
    <property type="match status" value="1"/>
</dbReference>
<evidence type="ECO:0000256" key="2">
    <source>
        <dbReference type="PROSITE-ProRule" id="PRU01091"/>
    </source>
</evidence>
<keyword evidence="3" id="KW-0812">Transmembrane</keyword>
<dbReference type="EMBL" id="JACIDM010000002">
    <property type="protein sequence ID" value="MBB4083032.1"/>
    <property type="molecule type" value="Genomic_DNA"/>
</dbReference>
<dbReference type="GO" id="GO:0003677">
    <property type="term" value="F:DNA binding"/>
    <property type="evidence" value="ECO:0007669"/>
    <property type="project" value="UniProtKB-UniRule"/>
</dbReference>
<feature type="domain" description="OmpR/PhoB-type" evidence="4">
    <location>
        <begin position="3"/>
        <end position="101"/>
    </location>
</feature>
<sequence length="359" mass="36904">MAPGGFRFERFHLDPRDRRLRRDDATVELNNRYLDALALLVSEQGRLVSKDRFLDEVWRGVPVTDEALTQCIRTLRRQLGDDAARPRFIETVPKHGYRFIAPVERIGDEPAAPAVPAAVGAPDWSRRQALVLGVAGMLGGGFAGAFGGLLYGFASAPGQSGAGASSVVLVLIFITILVGLIGGAGVGLGVGVSELAPGRRWAWSTLGGAVGGLLVGAFGKMLGLDAFTILLGQSPGEITGAGEGALLGGAIGFGAWLAVRGGALSLRRAMIAGGLSAAVAGVAIVLLGGRLMGGSLDLLARHFPNSRFRLDHLGALFGETGFGPVSQAVSAGIEGLLFGACVVGAMVLARRSMTSGNPG</sequence>
<dbReference type="AlphaFoldDB" id="A0A7W6JDC3"/>
<protein>
    <submittedName>
        <fullName evidence="5">DNA-binding winged helix-turn-helix (WHTH) protein</fullName>
    </submittedName>
</protein>
<dbReference type="Pfam" id="PF00486">
    <property type="entry name" value="Trans_reg_C"/>
    <property type="match status" value="1"/>
</dbReference>
<feature type="transmembrane region" description="Helical" evidence="3">
    <location>
        <begin position="238"/>
        <end position="259"/>
    </location>
</feature>
<evidence type="ECO:0000313" key="5">
    <source>
        <dbReference type="EMBL" id="MBB4083032.1"/>
    </source>
</evidence>
<dbReference type="RefSeq" id="WP_183204163.1">
    <property type="nucleotide sequence ID" value="NZ_BAAAER010000001.1"/>
</dbReference>
<evidence type="ECO:0000259" key="4">
    <source>
        <dbReference type="PROSITE" id="PS51755"/>
    </source>
</evidence>
<accession>A0A7W6JDC3</accession>
<evidence type="ECO:0000256" key="3">
    <source>
        <dbReference type="SAM" id="Phobius"/>
    </source>
</evidence>
<reference evidence="5 6" key="1">
    <citation type="submission" date="2020-08" db="EMBL/GenBank/DDBJ databases">
        <title>Genomic Encyclopedia of Type Strains, Phase IV (KMG-IV): sequencing the most valuable type-strain genomes for metagenomic binning, comparative biology and taxonomic classification.</title>
        <authorList>
            <person name="Goeker M."/>
        </authorList>
    </citation>
    <scope>NUCLEOTIDE SEQUENCE [LARGE SCALE GENOMIC DNA]</scope>
    <source>
        <strain evidence="5 6">DSM 23960</strain>
    </source>
</reference>
<dbReference type="InterPro" id="IPR001867">
    <property type="entry name" value="OmpR/PhoB-type_DNA-bd"/>
</dbReference>
<keyword evidence="1 2" id="KW-0238">DNA-binding</keyword>
<comment type="caution">
    <text evidence="5">The sequence shown here is derived from an EMBL/GenBank/DDBJ whole genome shotgun (WGS) entry which is preliminary data.</text>
</comment>
<evidence type="ECO:0000256" key="1">
    <source>
        <dbReference type="ARBA" id="ARBA00023125"/>
    </source>
</evidence>
<feature type="transmembrane region" description="Helical" evidence="3">
    <location>
        <begin position="271"/>
        <end position="292"/>
    </location>
</feature>
<feature type="transmembrane region" description="Helical" evidence="3">
    <location>
        <begin position="166"/>
        <end position="189"/>
    </location>
</feature>
<keyword evidence="3" id="KW-0472">Membrane</keyword>
<keyword evidence="6" id="KW-1185">Reference proteome</keyword>
<gene>
    <name evidence="5" type="ORF">GGR12_001898</name>
</gene>
<dbReference type="GO" id="GO:0006355">
    <property type="term" value="P:regulation of DNA-templated transcription"/>
    <property type="evidence" value="ECO:0007669"/>
    <property type="project" value="InterPro"/>
</dbReference>
<proteinExistence type="predicted"/>
<dbReference type="SUPFAM" id="SSF46894">
    <property type="entry name" value="C-terminal effector domain of the bipartite response regulators"/>
    <property type="match status" value="1"/>
</dbReference>
<feature type="DNA-binding region" description="OmpR/PhoB-type" evidence="2">
    <location>
        <begin position="3"/>
        <end position="101"/>
    </location>
</feature>
<feature type="transmembrane region" description="Helical" evidence="3">
    <location>
        <begin position="328"/>
        <end position="349"/>
    </location>
</feature>
<dbReference type="GO" id="GO:0000160">
    <property type="term" value="P:phosphorelay signal transduction system"/>
    <property type="evidence" value="ECO:0007669"/>
    <property type="project" value="InterPro"/>
</dbReference>
<dbReference type="InterPro" id="IPR016032">
    <property type="entry name" value="Sig_transdc_resp-reg_C-effctor"/>
</dbReference>
<dbReference type="CDD" id="cd00383">
    <property type="entry name" value="trans_reg_C"/>
    <property type="match status" value="1"/>
</dbReference>
<name>A0A7W6JDC3_9CAUL</name>
<evidence type="ECO:0000313" key="6">
    <source>
        <dbReference type="Proteomes" id="UP000529946"/>
    </source>
</evidence>
<dbReference type="Proteomes" id="UP000529946">
    <property type="component" value="Unassembled WGS sequence"/>
</dbReference>
<dbReference type="InterPro" id="IPR036388">
    <property type="entry name" value="WH-like_DNA-bd_sf"/>
</dbReference>
<keyword evidence="3" id="KW-1133">Transmembrane helix</keyword>
<dbReference type="PROSITE" id="PS51755">
    <property type="entry name" value="OMPR_PHOB"/>
    <property type="match status" value="1"/>
</dbReference>
<dbReference type="Gene3D" id="1.10.10.10">
    <property type="entry name" value="Winged helix-like DNA-binding domain superfamily/Winged helix DNA-binding domain"/>
    <property type="match status" value="1"/>
</dbReference>
<feature type="transmembrane region" description="Helical" evidence="3">
    <location>
        <begin position="201"/>
        <end position="218"/>
    </location>
</feature>
<organism evidence="5 6">
    <name type="scientific">Brevundimonas lenta</name>
    <dbReference type="NCBI Taxonomy" id="424796"/>
    <lineage>
        <taxon>Bacteria</taxon>
        <taxon>Pseudomonadati</taxon>
        <taxon>Pseudomonadota</taxon>
        <taxon>Alphaproteobacteria</taxon>
        <taxon>Caulobacterales</taxon>
        <taxon>Caulobacteraceae</taxon>
        <taxon>Brevundimonas</taxon>
    </lineage>
</organism>